<evidence type="ECO:0000313" key="2">
    <source>
        <dbReference type="WBParaSite" id="SPAL_0000773800.1"/>
    </source>
</evidence>
<keyword evidence="1" id="KW-1185">Reference proteome</keyword>
<dbReference type="WBParaSite" id="SPAL_0000773800.1">
    <property type="protein sequence ID" value="SPAL_0000773800.1"/>
    <property type="gene ID" value="SPAL_0000773800"/>
</dbReference>
<accession>A0A0N5BPB2</accession>
<evidence type="ECO:0000313" key="1">
    <source>
        <dbReference type="Proteomes" id="UP000046392"/>
    </source>
</evidence>
<organism evidence="1 2">
    <name type="scientific">Strongyloides papillosus</name>
    <name type="common">Intestinal threadworm</name>
    <dbReference type="NCBI Taxonomy" id="174720"/>
    <lineage>
        <taxon>Eukaryota</taxon>
        <taxon>Metazoa</taxon>
        <taxon>Ecdysozoa</taxon>
        <taxon>Nematoda</taxon>
        <taxon>Chromadorea</taxon>
        <taxon>Rhabditida</taxon>
        <taxon>Tylenchina</taxon>
        <taxon>Panagrolaimomorpha</taxon>
        <taxon>Strongyloidoidea</taxon>
        <taxon>Strongyloididae</taxon>
        <taxon>Strongyloides</taxon>
    </lineage>
</organism>
<dbReference type="Proteomes" id="UP000046392">
    <property type="component" value="Unplaced"/>
</dbReference>
<name>A0A0N5BPB2_STREA</name>
<protein>
    <submittedName>
        <fullName evidence="2">Uncharacterized protein</fullName>
    </submittedName>
</protein>
<dbReference type="AlphaFoldDB" id="A0A0N5BPB2"/>
<sequence>MDIFFNSESVENSEDVETCNKEERISILARKYAQFHKIKKPKLKEVELVHIAQNKEDKPDDLDNTMNYELVNQEDVNLVYLTYDFLKPENIKDKYTEENFADRNRKHLRFIVRNGKPQNICNRKFLKPQNYYKRSKIMFSSTTTFTTVDTSSVKETTFYTMYGF</sequence>
<reference evidence="2" key="1">
    <citation type="submission" date="2017-02" db="UniProtKB">
        <authorList>
            <consortium name="WormBaseParasite"/>
        </authorList>
    </citation>
    <scope>IDENTIFICATION</scope>
</reference>
<proteinExistence type="predicted"/>